<evidence type="ECO:0000313" key="2">
    <source>
        <dbReference type="EMBL" id="AHM77378.1"/>
    </source>
</evidence>
<protein>
    <submittedName>
        <fullName evidence="2">Uncharacterized protein</fullName>
    </submittedName>
</protein>
<dbReference type="HOGENOM" id="CLU_3169205_0_0_6"/>
<dbReference type="AlphaFoldDB" id="W8UP14"/>
<reference evidence="2 3" key="1">
    <citation type="journal article" date="2014" name="Proc. Natl. Acad. Sci. U.S.A.">
        <title>Molecular dissection of the evolution of carbapenem-resistant multilocus sequence type 258 Klebsiella pneumoniae.</title>
        <authorList>
            <person name="Deleo F.R."/>
            <person name="Chen L."/>
            <person name="Porcella S.F."/>
            <person name="Martens C.A."/>
            <person name="Kobayashi S.D."/>
            <person name="Porter A.R."/>
            <person name="Chavda K.D."/>
            <person name="Jacobs M.R."/>
            <person name="Mathema B."/>
            <person name="Olsen R.J."/>
            <person name="Bonomo R.A."/>
            <person name="Musser J.M."/>
            <person name="Kreiswirth B.N."/>
        </authorList>
    </citation>
    <scope>NUCLEOTIDE SEQUENCE [LARGE SCALE GENOMIC DNA]</scope>
    <source>
        <strain evidence="2">30684/NJST258_2</strain>
    </source>
</reference>
<organism evidence="2 3">
    <name type="scientific">Klebsiella pneumoniae 30684/NJST258_2</name>
    <dbReference type="NCBI Taxonomy" id="1420013"/>
    <lineage>
        <taxon>Bacteria</taxon>
        <taxon>Pseudomonadati</taxon>
        <taxon>Pseudomonadota</taxon>
        <taxon>Gammaproteobacteria</taxon>
        <taxon>Enterobacterales</taxon>
        <taxon>Enterobacteriaceae</taxon>
        <taxon>Klebsiella/Raoultella group</taxon>
        <taxon>Klebsiella</taxon>
        <taxon>Klebsiella pneumoniae complex</taxon>
    </lineage>
</organism>
<proteinExistence type="predicted"/>
<evidence type="ECO:0000256" key="1">
    <source>
        <dbReference type="SAM" id="MobiDB-lite"/>
    </source>
</evidence>
<name>W8UP14_KLEPN</name>
<dbReference type="KEGG" id="kps:KPNJ2_00598"/>
<dbReference type="Proteomes" id="UP000019586">
    <property type="component" value="Chromosome"/>
</dbReference>
<accession>W8UP14</accession>
<sequence>MRHKGKVRTGGKLVDVLVNIRRLSAKRYTGGQSDDKSGKSHNLALTT</sequence>
<feature type="region of interest" description="Disordered" evidence="1">
    <location>
        <begin position="26"/>
        <end position="47"/>
    </location>
</feature>
<evidence type="ECO:0000313" key="3">
    <source>
        <dbReference type="Proteomes" id="UP000019586"/>
    </source>
</evidence>
<gene>
    <name evidence="2" type="ORF">KPNJ2_00598</name>
</gene>
<dbReference type="EMBL" id="CP006918">
    <property type="protein sequence ID" value="AHM77378.1"/>
    <property type="molecule type" value="Genomic_DNA"/>
</dbReference>